<protein>
    <submittedName>
        <fullName evidence="2">Uncharacterized protein</fullName>
    </submittedName>
</protein>
<dbReference type="AlphaFoldDB" id="A0A9P8VLC7"/>
<dbReference type="EMBL" id="JAGSXJ010000002">
    <property type="protein sequence ID" value="KAH6695621.1"/>
    <property type="molecule type" value="Genomic_DNA"/>
</dbReference>
<proteinExistence type="predicted"/>
<evidence type="ECO:0000256" key="1">
    <source>
        <dbReference type="SAM" id="Phobius"/>
    </source>
</evidence>
<sequence length="121" mass="13379">MSTIVEKILVINEQEYRNEIADYSDAVLKQNALSLMQEMFASQTTAVGMAITAPAVAGATLPLALYGAHHTQRTKQKLFYTFQELQRRQLPLPRKRDMFMAAALGVVPGASSIVADEVDHE</sequence>
<gene>
    <name evidence="2" type="ORF">F5X68DRAFT_227592</name>
</gene>
<comment type="caution">
    <text evidence="2">The sequence shown here is derived from an EMBL/GenBank/DDBJ whole genome shotgun (WGS) entry which is preliminary data.</text>
</comment>
<accession>A0A9P8VLC7</accession>
<reference evidence="2" key="1">
    <citation type="journal article" date="2021" name="Nat. Commun.">
        <title>Genetic determinants of endophytism in the Arabidopsis root mycobiome.</title>
        <authorList>
            <person name="Mesny F."/>
            <person name="Miyauchi S."/>
            <person name="Thiergart T."/>
            <person name="Pickel B."/>
            <person name="Atanasova L."/>
            <person name="Karlsson M."/>
            <person name="Huettel B."/>
            <person name="Barry K.W."/>
            <person name="Haridas S."/>
            <person name="Chen C."/>
            <person name="Bauer D."/>
            <person name="Andreopoulos W."/>
            <person name="Pangilinan J."/>
            <person name="LaButti K."/>
            <person name="Riley R."/>
            <person name="Lipzen A."/>
            <person name="Clum A."/>
            <person name="Drula E."/>
            <person name="Henrissat B."/>
            <person name="Kohler A."/>
            <person name="Grigoriev I.V."/>
            <person name="Martin F.M."/>
            <person name="Hacquard S."/>
        </authorList>
    </citation>
    <scope>NUCLEOTIDE SEQUENCE</scope>
    <source>
        <strain evidence="2">MPI-SDFR-AT-0117</strain>
    </source>
</reference>
<feature type="transmembrane region" description="Helical" evidence="1">
    <location>
        <begin position="46"/>
        <end position="68"/>
    </location>
</feature>
<dbReference type="Proteomes" id="UP000770015">
    <property type="component" value="Unassembled WGS sequence"/>
</dbReference>
<evidence type="ECO:0000313" key="2">
    <source>
        <dbReference type="EMBL" id="KAH6695621.1"/>
    </source>
</evidence>
<keyword evidence="1" id="KW-0812">Transmembrane</keyword>
<keyword evidence="1" id="KW-0472">Membrane</keyword>
<organism evidence="2 3">
    <name type="scientific">Plectosphaerella plurivora</name>
    <dbReference type="NCBI Taxonomy" id="936078"/>
    <lineage>
        <taxon>Eukaryota</taxon>
        <taxon>Fungi</taxon>
        <taxon>Dikarya</taxon>
        <taxon>Ascomycota</taxon>
        <taxon>Pezizomycotina</taxon>
        <taxon>Sordariomycetes</taxon>
        <taxon>Hypocreomycetidae</taxon>
        <taxon>Glomerellales</taxon>
        <taxon>Plectosphaerellaceae</taxon>
        <taxon>Plectosphaerella</taxon>
    </lineage>
</organism>
<evidence type="ECO:0000313" key="3">
    <source>
        <dbReference type="Proteomes" id="UP000770015"/>
    </source>
</evidence>
<keyword evidence="3" id="KW-1185">Reference proteome</keyword>
<keyword evidence="1" id="KW-1133">Transmembrane helix</keyword>
<name>A0A9P8VLC7_9PEZI</name>